<reference evidence="6 7" key="1">
    <citation type="journal article" date="2021" name="Elife">
        <title>Chloroplast acquisition without the gene transfer in kleptoplastic sea slugs, Plakobranchus ocellatus.</title>
        <authorList>
            <person name="Maeda T."/>
            <person name="Takahashi S."/>
            <person name="Yoshida T."/>
            <person name="Shimamura S."/>
            <person name="Takaki Y."/>
            <person name="Nagai Y."/>
            <person name="Toyoda A."/>
            <person name="Suzuki Y."/>
            <person name="Arimoto A."/>
            <person name="Ishii H."/>
            <person name="Satoh N."/>
            <person name="Nishiyama T."/>
            <person name="Hasebe M."/>
            <person name="Maruyama T."/>
            <person name="Minagawa J."/>
            <person name="Obokata J."/>
            <person name="Shigenobu S."/>
        </authorList>
    </citation>
    <scope>NUCLEOTIDE SEQUENCE [LARGE SCALE GENOMIC DNA]</scope>
</reference>
<dbReference type="EMBL" id="BLXT01005846">
    <property type="protein sequence ID" value="GFO26546.1"/>
    <property type="molecule type" value="Genomic_DNA"/>
</dbReference>
<evidence type="ECO:0000313" key="6">
    <source>
        <dbReference type="EMBL" id="GFO26546.1"/>
    </source>
</evidence>
<proteinExistence type="predicted"/>
<dbReference type="SUPFAM" id="SSF81321">
    <property type="entry name" value="Family A G protein-coupled receptor-like"/>
    <property type="match status" value="1"/>
</dbReference>
<evidence type="ECO:0000256" key="2">
    <source>
        <dbReference type="ARBA" id="ARBA00022475"/>
    </source>
</evidence>
<evidence type="ECO:0000256" key="4">
    <source>
        <dbReference type="SAM" id="MobiDB-lite"/>
    </source>
</evidence>
<keyword evidence="3 6" id="KW-0675">Receptor</keyword>
<dbReference type="Gene3D" id="1.20.1070.10">
    <property type="entry name" value="Rhodopsin 7-helix transmembrane proteins"/>
    <property type="match status" value="1"/>
</dbReference>
<keyword evidence="5" id="KW-1133">Transmembrane helix</keyword>
<evidence type="ECO:0000256" key="3">
    <source>
        <dbReference type="ARBA" id="ARBA00023170"/>
    </source>
</evidence>
<feature type="transmembrane region" description="Helical" evidence="5">
    <location>
        <begin position="266"/>
        <end position="289"/>
    </location>
</feature>
<accession>A0AAV4BTN1</accession>
<dbReference type="GO" id="GO:0004930">
    <property type="term" value="F:G protein-coupled receptor activity"/>
    <property type="evidence" value="ECO:0007669"/>
    <property type="project" value="TreeGrafter"/>
</dbReference>
<dbReference type="PANTHER" id="PTHR24241">
    <property type="entry name" value="NEUROPEPTIDE RECEPTOR-RELATED G-PROTEIN COUPLED RECEPTOR"/>
    <property type="match status" value="1"/>
</dbReference>
<protein>
    <submittedName>
        <fullName evidence="6">Chemosensory receptor c</fullName>
    </submittedName>
</protein>
<keyword evidence="7" id="KW-1185">Reference proteome</keyword>
<evidence type="ECO:0000313" key="7">
    <source>
        <dbReference type="Proteomes" id="UP000735302"/>
    </source>
</evidence>
<feature type="transmembrane region" description="Helical" evidence="5">
    <location>
        <begin position="225"/>
        <end position="246"/>
    </location>
</feature>
<feature type="region of interest" description="Disordered" evidence="4">
    <location>
        <begin position="190"/>
        <end position="213"/>
    </location>
</feature>
<evidence type="ECO:0000256" key="5">
    <source>
        <dbReference type="SAM" id="Phobius"/>
    </source>
</evidence>
<keyword evidence="5" id="KW-0812">Transmembrane</keyword>
<keyword evidence="2" id="KW-1003">Cell membrane</keyword>
<name>A0AAV4BTN1_9GAST</name>
<dbReference type="GO" id="GO:0005886">
    <property type="term" value="C:plasma membrane"/>
    <property type="evidence" value="ECO:0007669"/>
    <property type="project" value="UniProtKB-SubCell"/>
</dbReference>
<dbReference type="GO" id="GO:0042277">
    <property type="term" value="F:peptide binding"/>
    <property type="evidence" value="ECO:0007669"/>
    <property type="project" value="TreeGrafter"/>
</dbReference>
<dbReference type="GO" id="GO:0032870">
    <property type="term" value="P:cellular response to hormone stimulus"/>
    <property type="evidence" value="ECO:0007669"/>
    <property type="project" value="TreeGrafter"/>
</dbReference>
<keyword evidence="5" id="KW-0472">Membrane</keyword>
<dbReference type="Proteomes" id="UP000735302">
    <property type="component" value="Unassembled WGS sequence"/>
</dbReference>
<evidence type="ECO:0000256" key="1">
    <source>
        <dbReference type="ARBA" id="ARBA00004651"/>
    </source>
</evidence>
<feature type="compositionally biased region" description="Polar residues" evidence="4">
    <location>
        <begin position="204"/>
        <end position="213"/>
    </location>
</feature>
<comment type="caution">
    <text evidence="6">The sequence shown here is derived from an EMBL/GenBank/DDBJ whole genome shotgun (WGS) entry which is preliminary data.</text>
</comment>
<dbReference type="PANTHER" id="PTHR24241:SF76">
    <property type="entry name" value="NEUROPEPTIDE SIFAMIDE RECEPTOR"/>
    <property type="match status" value="1"/>
</dbReference>
<organism evidence="6 7">
    <name type="scientific">Plakobranchus ocellatus</name>
    <dbReference type="NCBI Taxonomy" id="259542"/>
    <lineage>
        <taxon>Eukaryota</taxon>
        <taxon>Metazoa</taxon>
        <taxon>Spiralia</taxon>
        <taxon>Lophotrochozoa</taxon>
        <taxon>Mollusca</taxon>
        <taxon>Gastropoda</taxon>
        <taxon>Heterobranchia</taxon>
        <taxon>Euthyneura</taxon>
        <taxon>Panpulmonata</taxon>
        <taxon>Sacoglossa</taxon>
        <taxon>Placobranchoidea</taxon>
        <taxon>Plakobranchidae</taxon>
        <taxon>Plakobranchus</taxon>
    </lineage>
</organism>
<comment type="subcellular location">
    <subcellularLocation>
        <location evidence="1">Cell membrane</location>
        <topology evidence="1">Multi-pass membrane protein</topology>
    </subcellularLocation>
</comment>
<gene>
    <name evidence="6" type="ORF">PoB_005305100</name>
</gene>
<dbReference type="AlphaFoldDB" id="A0AAV4BTN1"/>
<sequence length="310" mass="34589">MYIKAKIIFNCRSSSPLRNVKSKVVDYTVTAQTLGSSLCSLCGLLLPKDTRIPPGLVHYVRLLWSKDMMYLVSNWITTLISLERCVCVIRPFKRFTIAPSSSAINHTPSLREDTIPESWKKKSKDDFYNDVDEEVQEIMVVGFSENRAVIHHTVDIINGAVLPVLQQALVIASAGDLAYGLKSASKVRTKGHAQNADSEKTTGSRDSVNAKQPQKSVLSKKEIRLVKVVSVLALILTICNIPRFVAVYTTLLIPEMHIGEAYENTYVFLWTLTALFASGNASVNIFIYLRVNAAYRAGFKSLFSCCFRDK</sequence>